<keyword evidence="5 7" id="KW-0067">ATP-binding</keyword>
<reference evidence="11" key="1">
    <citation type="submission" date="2014-09" db="EMBL/GenBank/DDBJ databases">
        <authorList>
            <person name="Sharma Rahul"/>
            <person name="Thines Marco"/>
        </authorList>
    </citation>
    <scope>NUCLEOTIDE SEQUENCE [LARGE SCALE GENOMIC DNA]</scope>
</reference>
<name>A0A0P1ARY6_PLAHL</name>
<dbReference type="Gene3D" id="3.30.200.20">
    <property type="entry name" value="Phosphorylase Kinase, domain 1"/>
    <property type="match status" value="1"/>
</dbReference>
<comment type="similarity">
    <text evidence="1">Belongs to the centrin family.</text>
</comment>
<dbReference type="InterPro" id="IPR011009">
    <property type="entry name" value="Kinase-like_dom_sf"/>
</dbReference>
<dbReference type="SUPFAM" id="SSF56112">
    <property type="entry name" value="Protein kinase-like (PK-like)"/>
    <property type="match status" value="1"/>
</dbReference>
<dbReference type="EMBL" id="CCYD01001204">
    <property type="protein sequence ID" value="CEG44472.1"/>
    <property type="molecule type" value="Genomic_DNA"/>
</dbReference>
<dbReference type="CDD" id="cd00051">
    <property type="entry name" value="EFh"/>
    <property type="match status" value="2"/>
</dbReference>
<evidence type="ECO:0000256" key="5">
    <source>
        <dbReference type="ARBA" id="ARBA00022840"/>
    </source>
</evidence>
<sequence length="517" mass="57735">MHLPKCLTRASVLDKVAPLVVHRQPTYKRAVILYGDKTGWTGYVAAATLFGVAIYMKLDASSSNVEFKSSDDHWWMNPNIEKRGQYALSKELGRGGFSIVRLAIDTKTKQTLAAKIFDSKSSSMESIQAEINILRHLGTHPNIVSLRDVLYLENETIMLTDLVEGGELFDFIVNMGSVSEQDAAHLLHDVCLALDYVHSRGVCHCDLKPENVLLSDQSTKANVKIADFGSSRRQQKGEKIVDHFPNGTVAYWAPEIVSLQPQDFSVDMWAFGVLAYITLTGVHPFDPRGDKSDAEIVKEIAHGNYDVENKWYTSLTAGAKDFLTTTYRPNQARLQQLRANILAVVMGVNHAKLGITDDSDEKHLTSCGNATVNKDTFKETFALFDKDESGCIDRDELKGMLQALGQQLSSSEIDSIMRQADTDGDGRIQFTEFVSMMNQRLLRRGELSNGDLKTAFNIFDVNHDGHITSSELKHILHILGNKHMSIEEVYKIIQAADSNDDGKIDFDEFCALMQHQK</sequence>
<dbReference type="PROSITE" id="PS00018">
    <property type="entry name" value="EF_HAND_1"/>
    <property type="match status" value="4"/>
</dbReference>
<evidence type="ECO:0000256" key="6">
    <source>
        <dbReference type="ARBA" id="ARBA00024334"/>
    </source>
</evidence>
<protein>
    <submittedName>
        <fullName evidence="10">Camk protein kinase</fullName>
    </submittedName>
</protein>
<evidence type="ECO:0000259" key="8">
    <source>
        <dbReference type="PROSITE" id="PS50011"/>
    </source>
</evidence>
<dbReference type="SUPFAM" id="SSF47473">
    <property type="entry name" value="EF-hand"/>
    <property type="match status" value="1"/>
</dbReference>
<dbReference type="Pfam" id="PF13499">
    <property type="entry name" value="EF-hand_7"/>
    <property type="match status" value="2"/>
</dbReference>
<dbReference type="GeneID" id="36395890"/>
<dbReference type="InterPro" id="IPR018247">
    <property type="entry name" value="EF_Hand_1_Ca_BS"/>
</dbReference>
<feature type="domain" description="EF-hand" evidence="9">
    <location>
        <begin position="447"/>
        <end position="482"/>
    </location>
</feature>
<keyword evidence="11" id="KW-1185">Reference proteome</keyword>
<dbReference type="GO" id="GO:0005524">
    <property type="term" value="F:ATP binding"/>
    <property type="evidence" value="ECO:0007669"/>
    <property type="project" value="UniProtKB-UniRule"/>
</dbReference>
<dbReference type="GO" id="GO:0043226">
    <property type="term" value="C:organelle"/>
    <property type="evidence" value="ECO:0007669"/>
    <property type="project" value="UniProtKB-ARBA"/>
</dbReference>
<accession>A0A0P1ARY6</accession>
<dbReference type="InterPro" id="IPR000719">
    <property type="entry name" value="Prot_kinase_dom"/>
</dbReference>
<keyword evidence="3 7" id="KW-0547">Nucleotide-binding</keyword>
<evidence type="ECO:0000313" key="11">
    <source>
        <dbReference type="Proteomes" id="UP000054928"/>
    </source>
</evidence>
<dbReference type="STRING" id="4781.A0A0P1ARY6"/>
<dbReference type="InterPro" id="IPR017441">
    <property type="entry name" value="Protein_kinase_ATP_BS"/>
</dbReference>
<comment type="similarity">
    <text evidence="6">Belongs to the protein kinase superfamily. Ser/Thr protein kinase family. CDPK subfamily.</text>
</comment>
<evidence type="ECO:0000256" key="3">
    <source>
        <dbReference type="ARBA" id="ARBA00022741"/>
    </source>
</evidence>
<keyword evidence="10" id="KW-0418">Kinase</keyword>
<dbReference type="PROSITE" id="PS00108">
    <property type="entry name" value="PROTEIN_KINASE_ST"/>
    <property type="match status" value="1"/>
</dbReference>
<dbReference type="PROSITE" id="PS50011">
    <property type="entry name" value="PROTEIN_KINASE_DOM"/>
    <property type="match status" value="1"/>
</dbReference>
<dbReference type="SMART" id="SM00054">
    <property type="entry name" value="EFh"/>
    <property type="match status" value="4"/>
</dbReference>
<dbReference type="OrthoDB" id="40902at2759"/>
<dbReference type="PROSITE" id="PS00107">
    <property type="entry name" value="PROTEIN_KINASE_ATP"/>
    <property type="match status" value="1"/>
</dbReference>
<dbReference type="InterPro" id="IPR002048">
    <property type="entry name" value="EF_hand_dom"/>
</dbReference>
<keyword evidence="10" id="KW-0808">Transferase</keyword>
<keyword evidence="2" id="KW-0677">Repeat</keyword>
<dbReference type="GO" id="GO:0004672">
    <property type="term" value="F:protein kinase activity"/>
    <property type="evidence" value="ECO:0007669"/>
    <property type="project" value="InterPro"/>
</dbReference>
<dbReference type="FunFam" id="1.10.238.10:FF:000178">
    <property type="entry name" value="Calmodulin-2 A"/>
    <property type="match status" value="1"/>
</dbReference>
<dbReference type="GO" id="GO:0005509">
    <property type="term" value="F:calcium ion binding"/>
    <property type="evidence" value="ECO:0007669"/>
    <property type="project" value="InterPro"/>
</dbReference>
<dbReference type="Gene3D" id="1.10.238.10">
    <property type="entry name" value="EF-hand"/>
    <property type="match status" value="2"/>
</dbReference>
<evidence type="ECO:0000256" key="2">
    <source>
        <dbReference type="ARBA" id="ARBA00022737"/>
    </source>
</evidence>
<feature type="domain" description="EF-hand" evidence="9">
    <location>
        <begin position="372"/>
        <end position="407"/>
    </location>
</feature>
<dbReference type="Gene3D" id="1.10.510.10">
    <property type="entry name" value="Transferase(Phosphotransferase) domain 1"/>
    <property type="match status" value="1"/>
</dbReference>
<proteinExistence type="inferred from homology"/>
<evidence type="ECO:0000256" key="4">
    <source>
        <dbReference type="ARBA" id="ARBA00022837"/>
    </source>
</evidence>
<evidence type="ECO:0000256" key="1">
    <source>
        <dbReference type="ARBA" id="ARBA00005253"/>
    </source>
</evidence>
<dbReference type="PANTHER" id="PTHR24347">
    <property type="entry name" value="SERINE/THREONINE-PROTEIN KINASE"/>
    <property type="match status" value="1"/>
</dbReference>
<evidence type="ECO:0000256" key="7">
    <source>
        <dbReference type="PROSITE-ProRule" id="PRU10141"/>
    </source>
</evidence>
<organism evidence="10 11">
    <name type="scientific">Plasmopara halstedii</name>
    <name type="common">Downy mildew of sunflower</name>
    <dbReference type="NCBI Taxonomy" id="4781"/>
    <lineage>
        <taxon>Eukaryota</taxon>
        <taxon>Sar</taxon>
        <taxon>Stramenopiles</taxon>
        <taxon>Oomycota</taxon>
        <taxon>Peronosporomycetes</taxon>
        <taxon>Peronosporales</taxon>
        <taxon>Peronosporaceae</taxon>
        <taxon>Plasmopara</taxon>
    </lineage>
</organism>
<dbReference type="OMA" id="RTANIDM"/>
<dbReference type="PROSITE" id="PS50222">
    <property type="entry name" value="EF_HAND_2"/>
    <property type="match status" value="4"/>
</dbReference>
<evidence type="ECO:0000259" key="9">
    <source>
        <dbReference type="PROSITE" id="PS50222"/>
    </source>
</evidence>
<dbReference type="Pfam" id="PF00069">
    <property type="entry name" value="Pkinase"/>
    <property type="match status" value="1"/>
</dbReference>
<dbReference type="FunFam" id="1.10.510.10:FF:000571">
    <property type="entry name" value="Maternal embryonic leucine zipper kinase"/>
    <property type="match status" value="1"/>
</dbReference>
<dbReference type="InterPro" id="IPR011992">
    <property type="entry name" value="EF-hand-dom_pair"/>
</dbReference>
<keyword evidence="4" id="KW-0106">Calcium</keyword>
<dbReference type="AlphaFoldDB" id="A0A0P1ARY6"/>
<dbReference type="InterPro" id="IPR008271">
    <property type="entry name" value="Ser/Thr_kinase_AS"/>
</dbReference>
<dbReference type="RefSeq" id="XP_024580841.1">
    <property type="nucleotide sequence ID" value="XM_024730577.1"/>
</dbReference>
<feature type="domain" description="Protein kinase" evidence="8">
    <location>
        <begin position="86"/>
        <end position="353"/>
    </location>
</feature>
<feature type="binding site" evidence="7">
    <location>
        <position position="115"/>
    </location>
    <ligand>
        <name>ATP</name>
        <dbReference type="ChEBI" id="CHEBI:30616"/>
    </ligand>
</feature>
<feature type="domain" description="EF-hand" evidence="9">
    <location>
        <begin position="408"/>
        <end position="443"/>
    </location>
</feature>
<dbReference type="Proteomes" id="UP000054928">
    <property type="component" value="Unassembled WGS sequence"/>
</dbReference>
<feature type="domain" description="EF-hand" evidence="9">
    <location>
        <begin position="484"/>
        <end position="517"/>
    </location>
</feature>
<evidence type="ECO:0000313" key="10">
    <source>
        <dbReference type="EMBL" id="CEG44472.1"/>
    </source>
</evidence>
<dbReference type="SMART" id="SM00220">
    <property type="entry name" value="S_TKc"/>
    <property type="match status" value="1"/>
</dbReference>